<dbReference type="AlphaFoldDB" id="A5B691"/>
<evidence type="ECO:0000256" key="2">
    <source>
        <dbReference type="ARBA" id="ARBA00022737"/>
    </source>
</evidence>
<dbReference type="Pfam" id="PF23286">
    <property type="entry name" value="LRR_13"/>
    <property type="match status" value="1"/>
</dbReference>
<evidence type="ECO:0000256" key="3">
    <source>
        <dbReference type="ARBA" id="ARBA00022821"/>
    </source>
</evidence>
<evidence type="ECO:0000256" key="4">
    <source>
        <dbReference type="SAM" id="MobiDB-lite"/>
    </source>
</evidence>
<dbReference type="InterPro" id="IPR044974">
    <property type="entry name" value="Disease_R_plants"/>
</dbReference>
<protein>
    <submittedName>
        <fullName evidence="7">Uncharacterized protein</fullName>
    </submittedName>
</protein>
<sequence length="607" mass="68821">MGKGIVRRTSPEEPGKRSRLVMQEDICHVLENLTGTKRVEVIDLDLSGLKEVRFTTAAFAKMTKLRLLRITAPQMQCEVHISDDFKFHYDELRYLFWDYYPLKLLPSDFNSKNLVWLCMPHSHLTQLWEGNKVFENLKYMDLRHSKYLTETPDFSSVTNLNSLILDGCTQLCKIHPSLGDLDKLTWLSLENCINLEHFPGISQLVSLETLILSGCSKLEKFLDISQHMPCLRQLYLDGTAITELPSSIDYATKLEILDLRNCRKLRSLPSSICKLTLLWCLSLSGCSDLGKCEVNSGNLDALPGTLDQLCSLKMLFLQNCWSLRALPALPSSLVILNASNCESLEDISPQSVFSLCRGSIFRNCSKLTKFQSRMERDLQSMAAKVDQEKWRSTFEEQNSEVDVQFSTVFPGSGIPDWFKHRSKRWRKIDMKVSPNWYTSNFLGFALCAVVAPKKKSLTSSWSAYCDLEFRALNSKWKSNRSFHIFDVFTRGLKDITIGSDHVWLAYVPSFLGFAPEKLIQTASPALSSRDEDCSYIDDGNPSGRDLDDFHESGEAERSSVQEDVNDSVLQDDAEPRGGDCNDGFKHLFDPQILTVSVVHGSQLICVT</sequence>
<feature type="compositionally biased region" description="Acidic residues" evidence="4">
    <location>
        <begin position="563"/>
        <end position="572"/>
    </location>
</feature>
<dbReference type="InterPro" id="IPR045344">
    <property type="entry name" value="C-JID"/>
</dbReference>
<keyword evidence="1" id="KW-0433">Leucine-rich repeat</keyword>
<feature type="compositionally biased region" description="Basic and acidic residues" evidence="4">
    <location>
        <begin position="545"/>
        <end position="560"/>
    </location>
</feature>
<dbReference type="GO" id="GO:0006952">
    <property type="term" value="P:defense response"/>
    <property type="evidence" value="ECO:0007669"/>
    <property type="project" value="InterPro"/>
</dbReference>
<dbReference type="InterPro" id="IPR011713">
    <property type="entry name" value="Leu-rich_rpt_3"/>
</dbReference>
<name>A5B691_VITVI</name>
<dbReference type="Pfam" id="PF07725">
    <property type="entry name" value="LRR_3"/>
    <property type="match status" value="1"/>
</dbReference>
<dbReference type="InterPro" id="IPR032675">
    <property type="entry name" value="LRR_dom_sf"/>
</dbReference>
<dbReference type="InterPro" id="IPR058546">
    <property type="entry name" value="RPS4B/Roq1-like_LRR"/>
</dbReference>
<evidence type="ECO:0000256" key="1">
    <source>
        <dbReference type="ARBA" id="ARBA00022614"/>
    </source>
</evidence>
<keyword evidence="2" id="KW-0677">Repeat</keyword>
<keyword evidence="3" id="KW-0611">Plant defense</keyword>
<reference evidence="7" key="1">
    <citation type="journal article" date="2007" name="PLoS ONE">
        <title>The first genome sequence of an elite grapevine cultivar (Pinot noir Vitis vinifera L.): coping with a highly heterozygous genome.</title>
        <authorList>
            <person name="Velasco R."/>
            <person name="Zharkikh A."/>
            <person name="Troggio M."/>
            <person name="Cartwright D.A."/>
            <person name="Cestaro A."/>
            <person name="Pruss D."/>
            <person name="Pindo M."/>
            <person name="FitzGerald L.M."/>
            <person name="Vezzulli S."/>
            <person name="Reid J."/>
            <person name="Malacarne G."/>
            <person name="Iliev D."/>
            <person name="Coppola G."/>
            <person name="Wardell B."/>
            <person name="Micheletti D."/>
            <person name="Macalma T."/>
            <person name="Facci M."/>
            <person name="Mitchell J.T."/>
            <person name="Perazzolli M."/>
            <person name="Eldredge G."/>
            <person name="Gatto P."/>
            <person name="Oyzerski R."/>
            <person name="Moretto M."/>
            <person name="Gutin N."/>
            <person name="Stefanini M."/>
            <person name="Chen Y."/>
            <person name="Segala C."/>
            <person name="Davenport C."/>
            <person name="Dematte L."/>
            <person name="Mraz A."/>
            <person name="Battilana J."/>
            <person name="Stormo K."/>
            <person name="Costa F."/>
            <person name="Tao Q."/>
            <person name="Si-Ammour A."/>
            <person name="Harkins T."/>
            <person name="Lackey A."/>
            <person name="Perbost C."/>
            <person name="Taillon B."/>
            <person name="Stella A."/>
            <person name="Solovyev V."/>
            <person name="Fawcett J.A."/>
            <person name="Sterck L."/>
            <person name="Vandepoele K."/>
            <person name="Grando S.M."/>
            <person name="Toppo S."/>
            <person name="Moser C."/>
            <person name="Lanchbury J."/>
            <person name="Bogden R."/>
            <person name="Skolnick M."/>
            <person name="Sgaramella V."/>
            <person name="Bhatnagar S.K."/>
            <person name="Fontana P."/>
            <person name="Gutin A."/>
            <person name="Van de Peer Y."/>
            <person name="Salamini F."/>
            <person name="Viola R."/>
        </authorList>
    </citation>
    <scope>NUCLEOTIDE SEQUENCE</scope>
</reference>
<evidence type="ECO:0000259" key="5">
    <source>
        <dbReference type="Pfam" id="PF20160"/>
    </source>
</evidence>
<proteinExistence type="predicted"/>
<gene>
    <name evidence="7" type="ORF">VITISV_026993</name>
</gene>
<dbReference type="Pfam" id="PF20160">
    <property type="entry name" value="C-JID"/>
    <property type="match status" value="1"/>
</dbReference>
<accession>A5B691</accession>
<dbReference type="PANTHER" id="PTHR11017">
    <property type="entry name" value="LEUCINE-RICH REPEAT-CONTAINING PROTEIN"/>
    <property type="match status" value="1"/>
</dbReference>
<feature type="region of interest" description="Disordered" evidence="4">
    <location>
        <begin position="545"/>
        <end position="575"/>
    </location>
</feature>
<dbReference type="Gene3D" id="3.80.10.10">
    <property type="entry name" value="Ribonuclease Inhibitor"/>
    <property type="match status" value="2"/>
</dbReference>
<dbReference type="SUPFAM" id="SSF52058">
    <property type="entry name" value="L domain-like"/>
    <property type="match status" value="1"/>
</dbReference>
<dbReference type="ExpressionAtlas" id="A5B691">
    <property type="expression patterns" value="baseline"/>
</dbReference>
<evidence type="ECO:0000313" key="7">
    <source>
        <dbReference type="EMBL" id="CAN82897.1"/>
    </source>
</evidence>
<feature type="domain" description="Disease resistance protein RPS4B/Roq1-like leucine-rich repeats" evidence="6">
    <location>
        <begin position="204"/>
        <end position="290"/>
    </location>
</feature>
<organism evidence="7">
    <name type="scientific">Vitis vinifera</name>
    <name type="common">Grape</name>
    <dbReference type="NCBI Taxonomy" id="29760"/>
    <lineage>
        <taxon>Eukaryota</taxon>
        <taxon>Viridiplantae</taxon>
        <taxon>Streptophyta</taxon>
        <taxon>Embryophyta</taxon>
        <taxon>Tracheophyta</taxon>
        <taxon>Spermatophyta</taxon>
        <taxon>Magnoliopsida</taxon>
        <taxon>eudicotyledons</taxon>
        <taxon>Gunneridae</taxon>
        <taxon>Pentapetalae</taxon>
        <taxon>rosids</taxon>
        <taxon>Vitales</taxon>
        <taxon>Vitaceae</taxon>
        <taxon>Viteae</taxon>
        <taxon>Vitis</taxon>
    </lineage>
</organism>
<evidence type="ECO:0000259" key="6">
    <source>
        <dbReference type="Pfam" id="PF23286"/>
    </source>
</evidence>
<dbReference type="PANTHER" id="PTHR11017:SF479">
    <property type="entry name" value="DISEASE RESISTANCE PROTEIN (TIR-NBS-LRR CLASS) FAMILY"/>
    <property type="match status" value="1"/>
</dbReference>
<feature type="domain" description="C-JID" evidence="5">
    <location>
        <begin position="409"/>
        <end position="485"/>
    </location>
</feature>
<dbReference type="EMBL" id="AM448026">
    <property type="protein sequence ID" value="CAN82897.1"/>
    <property type="molecule type" value="Genomic_DNA"/>
</dbReference>